<dbReference type="EnsemblPlants" id="Pp3c8_1460V3.2">
    <property type="protein sequence ID" value="Pp3c8_1460V3.2"/>
    <property type="gene ID" value="Pp3c8_1460"/>
</dbReference>
<evidence type="ECO:0000313" key="4">
    <source>
        <dbReference type="EnsemblPlants" id="Pp3c8_1460V3.1"/>
    </source>
</evidence>
<accession>A0A2K1K5R6</accession>
<evidence type="ECO:0000256" key="2">
    <source>
        <dbReference type="SAM" id="SignalP"/>
    </source>
</evidence>
<dbReference type="InterPro" id="IPR050592">
    <property type="entry name" value="GDSL_lipolytic_enzyme"/>
</dbReference>
<evidence type="ECO:0000256" key="1">
    <source>
        <dbReference type="ARBA" id="ARBA00008668"/>
    </source>
</evidence>
<dbReference type="Gene3D" id="3.40.50.1110">
    <property type="entry name" value="SGNH hydrolase"/>
    <property type="match status" value="1"/>
</dbReference>
<protein>
    <submittedName>
        <fullName evidence="3 4">Uncharacterized protein</fullName>
    </submittedName>
</protein>
<sequence length="371" mass="40492">MANSVGFLACCIVLLMSNAATGVLGTRNLDLKGSKDQLLDREVVPALVVFGDSTVDAGNNNYITTIVKADFAPYGKNFMGHVPTGRFTDGLLVTDYISLKLGIPLQLPYLSPAAHGESILTGVNFASSASGWFDNTATHFNVVGLTKQFEWFKSWKAEVLSLAGPKRGNFIISNALYAFSTGSNDWVNNYYINPPLMKKYTPQAYTTLLLGFVEQYTMELYSLGGRNIAILNLPPLGCLPAQITLHGHGNQTCVQSLNDVALGFNQQLPGVVDAMNKKTPGARLIILDIYNPIYNAWQDPQKFGFKYARVGCCGTGDLEVSVLCNRAVPACSNADEHIFFDSFHPTGHFYSQLADYMYSYAKPILLAPPNP</sequence>
<organism evidence="3">
    <name type="scientific">Physcomitrium patens</name>
    <name type="common">Spreading-leaved earth moss</name>
    <name type="synonym">Physcomitrella patens</name>
    <dbReference type="NCBI Taxonomy" id="3218"/>
    <lineage>
        <taxon>Eukaryota</taxon>
        <taxon>Viridiplantae</taxon>
        <taxon>Streptophyta</taxon>
        <taxon>Embryophyta</taxon>
        <taxon>Bryophyta</taxon>
        <taxon>Bryophytina</taxon>
        <taxon>Bryopsida</taxon>
        <taxon>Funariidae</taxon>
        <taxon>Funariales</taxon>
        <taxon>Funariaceae</taxon>
        <taxon>Physcomitrium</taxon>
    </lineage>
</organism>
<evidence type="ECO:0000313" key="5">
    <source>
        <dbReference type="Proteomes" id="UP000006727"/>
    </source>
</evidence>
<reference evidence="3 5" key="2">
    <citation type="journal article" date="2018" name="Plant J.">
        <title>The Physcomitrella patens chromosome-scale assembly reveals moss genome structure and evolution.</title>
        <authorList>
            <person name="Lang D."/>
            <person name="Ullrich K.K."/>
            <person name="Murat F."/>
            <person name="Fuchs J."/>
            <person name="Jenkins J."/>
            <person name="Haas F.B."/>
            <person name="Piednoel M."/>
            <person name="Gundlach H."/>
            <person name="Van Bel M."/>
            <person name="Meyberg R."/>
            <person name="Vives C."/>
            <person name="Morata J."/>
            <person name="Symeonidi A."/>
            <person name="Hiss M."/>
            <person name="Muchero W."/>
            <person name="Kamisugi Y."/>
            <person name="Saleh O."/>
            <person name="Blanc G."/>
            <person name="Decker E.L."/>
            <person name="van Gessel N."/>
            <person name="Grimwood J."/>
            <person name="Hayes R.D."/>
            <person name="Graham S.W."/>
            <person name="Gunter L.E."/>
            <person name="McDaniel S.F."/>
            <person name="Hoernstein S.N.W."/>
            <person name="Larsson A."/>
            <person name="Li F.W."/>
            <person name="Perroud P.F."/>
            <person name="Phillips J."/>
            <person name="Ranjan P."/>
            <person name="Rokshar D.S."/>
            <person name="Rothfels C.J."/>
            <person name="Schneider L."/>
            <person name="Shu S."/>
            <person name="Stevenson D.W."/>
            <person name="Thummler F."/>
            <person name="Tillich M."/>
            <person name="Villarreal Aguilar J.C."/>
            <person name="Widiez T."/>
            <person name="Wong G.K."/>
            <person name="Wymore A."/>
            <person name="Zhang Y."/>
            <person name="Zimmer A.D."/>
            <person name="Quatrano R.S."/>
            <person name="Mayer K.F.X."/>
            <person name="Goodstein D."/>
            <person name="Casacuberta J.M."/>
            <person name="Vandepoele K."/>
            <person name="Reski R."/>
            <person name="Cuming A.C."/>
            <person name="Tuskan G.A."/>
            <person name="Maumus F."/>
            <person name="Salse J."/>
            <person name="Schmutz J."/>
            <person name="Rensing S.A."/>
        </authorList>
    </citation>
    <scope>NUCLEOTIDE SEQUENCE [LARGE SCALE GENOMIC DNA]</scope>
    <source>
        <strain evidence="4 5">cv. Gransden 2004</strain>
    </source>
</reference>
<dbReference type="EMBL" id="ABEU02000008">
    <property type="protein sequence ID" value="PNR49108.1"/>
    <property type="molecule type" value="Genomic_DNA"/>
</dbReference>
<gene>
    <name evidence="4" type="primary">LOC112285424</name>
    <name evidence="3" type="ORF">PHYPA_011004</name>
</gene>
<feature type="chain" id="PRO_5043158249" evidence="2">
    <location>
        <begin position="26"/>
        <end position="371"/>
    </location>
</feature>
<reference evidence="3 5" key="1">
    <citation type="journal article" date="2008" name="Science">
        <title>The Physcomitrella genome reveals evolutionary insights into the conquest of land by plants.</title>
        <authorList>
            <person name="Rensing S."/>
            <person name="Lang D."/>
            <person name="Zimmer A."/>
            <person name="Terry A."/>
            <person name="Salamov A."/>
            <person name="Shapiro H."/>
            <person name="Nishiyama T."/>
            <person name="Perroud P.-F."/>
            <person name="Lindquist E."/>
            <person name="Kamisugi Y."/>
            <person name="Tanahashi T."/>
            <person name="Sakakibara K."/>
            <person name="Fujita T."/>
            <person name="Oishi K."/>
            <person name="Shin-I T."/>
            <person name="Kuroki Y."/>
            <person name="Toyoda A."/>
            <person name="Suzuki Y."/>
            <person name="Hashimoto A."/>
            <person name="Yamaguchi K."/>
            <person name="Sugano A."/>
            <person name="Kohara Y."/>
            <person name="Fujiyama A."/>
            <person name="Anterola A."/>
            <person name="Aoki S."/>
            <person name="Ashton N."/>
            <person name="Barbazuk W.B."/>
            <person name="Barker E."/>
            <person name="Bennetzen J."/>
            <person name="Bezanilla M."/>
            <person name="Blankenship R."/>
            <person name="Cho S.H."/>
            <person name="Dutcher S."/>
            <person name="Estelle M."/>
            <person name="Fawcett J.A."/>
            <person name="Gundlach H."/>
            <person name="Hanada K."/>
            <person name="Heyl A."/>
            <person name="Hicks K.A."/>
            <person name="Hugh J."/>
            <person name="Lohr M."/>
            <person name="Mayer K."/>
            <person name="Melkozernov A."/>
            <person name="Murata T."/>
            <person name="Nelson D."/>
            <person name="Pils B."/>
            <person name="Prigge M."/>
            <person name="Reiss B."/>
            <person name="Renner T."/>
            <person name="Rombauts S."/>
            <person name="Rushton P."/>
            <person name="Sanderfoot A."/>
            <person name="Schween G."/>
            <person name="Shiu S.-H."/>
            <person name="Stueber K."/>
            <person name="Theodoulou F.L."/>
            <person name="Tu H."/>
            <person name="Van de Peer Y."/>
            <person name="Verrier P.J."/>
            <person name="Waters E."/>
            <person name="Wood A."/>
            <person name="Yang L."/>
            <person name="Cove D."/>
            <person name="Cuming A."/>
            <person name="Hasebe M."/>
            <person name="Lucas S."/>
            <person name="Mishler D.B."/>
            <person name="Reski R."/>
            <person name="Grigoriev I."/>
            <person name="Quatrano R.S."/>
            <person name="Boore J.L."/>
        </authorList>
    </citation>
    <scope>NUCLEOTIDE SEQUENCE [LARGE SCALE GENOMIC DNA]</scope>
    <source>
        <strain evidence="4 5">cv. Gransden 2004</strain>
    </source>
</reference>
<dbReference type="GO" id="GO:0016788">
    <property type="term" value="F:hydrolase activity, acting on ester bonds"/>
    <property type="evidence" value="ECO:0007669"/>
    <property type="project" value="InterPro"/>
</dbReference>
<dbReference type="PANTHER" id="PTHR45642">
    <property type="entry name" value="GDSL ESTERASE/LIPASE EXL3"/>
    <property type="match status" value="1"/>
</dbReference>
<keyword evidence="2" id="KW-0732">Signal</keyword>
<dbReference type="InterPro" id="IPR036514">
    <property type="entry name" value="SGNH_hydro_sf"/>
</dbReference>
<dbReference type="AlphaFoldDB" id="A0A2K1K5R6"/>
<feature type="signal peptide" evidence="2">
    <location>
        <begin position="1"/>
        <end position="25"/>
    </location>
</feature>
<dbReference type="InterPro" id="IPR001087">
    <property type="entry name" value="GDSL"/>
</dbReference>
<comment type="similarity">
    <text evidence="1">Belongs to the 'GDSL' lipolytic enzyme family.</text>
</comment>
<dbReference type="PANTHER" id="PTHR45642:SF95">
    <property type="entry name" value="GDSL-LIKE LIPASE_ACYLHYDROLASE FAMILY PROTEIN, EXPRESSED"/>
    <property type="match status" value="1"/>
</dbReference>
<name>A0A2K1K5R6_PHYPA</name>
<dbReference type="InterPro" id="IPR035669">
    <property type="entry name" value="SGNH_plant_lipase-like"/>
</dbReference>
<evidence type="ECO:0000313" key="3">
    <source>
        <dbReference type="EMBL" id="PNR49108.1"/>
    </source>
</evidence>
<dbReference type="Proteomes" id="UP000006727">
    <property type="component" value="Chromosome 8"/>
</dbReference>
<dbReference type="EnsemblPlants" id="Pp3c8_1460V3.1">
    <property type="protein sequence ID" value="Pp3c8_1460V3.1"/>
    <property type="gene ID" value="Pp3c8_1460"/>
</dbReference>
<keyword evidence="5" id="KW-1185">Reference proteome</keyword>
<dbReference type="CDD" id="cd01837">
    <property type="entry name" value="SGNH_plant_lipase_like"/>
    <property type="match status" value="1"/>
</dbReference>
<dbReference type="Gramene" id="Pp3c8_1460V3.2">
    <property type="protein sequence ID" value="Pp3c8_1460V3.2"/>
    <property type="gene ID" value="Pp3c8_1460"/>
</dbReference>
<proteinExistence type="inferred from homology"/>
<dbReference type="Pfam" id="PF00657">
    <property type="entry name" value="Lipase_GDSL"/>
    <property type="match status" value="1"/>
</dbReference>
<reference evidence="4" key="3">
    <citation type="submission" date="2020-12" db="UniProtKB">
        <authorList>
            <consortium name="EnsemblPlants"/>
        </authorList>
    </citation>
    <scope>IDENTIFICATION</scope>
</reference>
<dbReference type="Gramene" id="Pp3c8_1460V3.1">
    <property type="protein sequence ID" value="Pp3c8_1460V3.1"/>
    <property type="gene ID" value="Pp3c8_1460"/>
</dbReference>
<dbReference type="STRING" id="3218.A0A2K1K5R6"/>
<dbReference type="PaxDb" id="3218-PP1S35_26V6.1"/>